<dbReference type="InterPro" id="IPR003675">
    <property type="entry name" value="Rce1/LyrA-like_dom"/>
</dbReference>
<reference evidence="3 4" key="1">
    <citation type="submission" date="2023-10" db="EMBL/GenBank/DDBJ databases">
        <title>Microbacterium xanthum sp. nov., isolated from seaweed.</title>
        <authorList>
            <person name="Lee S.D."/>
        </authorList>
    </citation>
    <scope>NUCLEOTIDE SEQUENCE [LARGE SCALE GENOMIC DNA]</scope>
    <source>
        <strain evidence="3 4">KCTC 19124</strain>
    </source>
</reference>
<keyword evidence="3" id="KW-0378">Hydrolase</keyword>
<sequence>MAALVVATAGLLATVLMIGLAPSWRLALGGVPAWTASLVDIVLINLPMLLAAFAAHRLTGGTRVPVDRRARLEACGFDVLLGFSLAVMMRGLVEVVAPTGGGLGGSVLDADAAQAALALAVLILGYVLVSPIVEEVFFRGLVQRALAQVGGGSWPARLAAIAVSTALFVFVHVGPLGVTSGWPVVVASLVVGVGCGALVAAGGRLTGAVVAHVGFNGSGVIFLLV</sequence>
<feature type="transmembrane region" description="Helical" evidence="1">
    <location>
        <begin position="75"/>
        <end position="93"/>
    </location>
</feature>
<protein>
    <submittedName>
        <fullName evidence="3">CPBP family intramembrane glutamic endopeptidase</fullName>
        <ecNumber evidence="3">3.4.-.-</ecNumber>
    </submittedName>
</protein>
<evidence type="ECO:0000259" key="2">
    <source>
        <dbReference type="Pfam" id="PF02517"/>
    </source>
</evidence>
<keyword evidence="1" id="KW-1133">Transmembrane helix</keyword>
<evidence type="ECO:0000313" key="4">
    <source>
        <dbReference type="Proteomes" id="UP001291912"/>
    </source>
</evidence>
<evidence type="ECO:0000313" key="3">
    <source>
        <dbReference type="EMBL" id="MDZ8161344.1"/>
    </source>
</evidence>
<feature type="transmembrane region" description="Helical" evidence="1">
    <location>
        <begin position="33"/>
        <end position="54"/>
    </location>
</feature>
<keyword evidence="1" id="KW-0472">Membrane</keyword>
<dbReference type="RefSeq" id="WP_194423969.1">
    <property type="nucleotide sequence ID" value="NZ_BAAAPT010000001.1"/>
</dbReference>
<dbReference type="GO" id="GO:0016787">
    <property type="term" value="F:hydrolase activity"/>
    <property type="evidence" value="ECO:0007669"/>
    <property type="project" value="UniProtKB-KW"/>
</dbReference>
<feature type="transmembrane region" description="Helical" evidence="1">
    <location>
        <begin position="154"/>
        <end position="174"/>
    </location>
</feature>
<dbReference type="EMBL" id="JAWJYN010000001">
    <property type="protein sequence ID" value="MDZ8161344.1"/>
    <property type="molecule type" value="Genomic_DNA"/>
</dbReference>
<organism evidence="3 4">
    <name type="scientific">Microbacterium aquimaris</name>
    <dbReference type="NCBI Taxonomy" id="459816"/>
    <lineage>
        <taxon>Bacteria</taxon>
        <taxon>Bacillati</taxon>
        <taxon>Actinomycetota</taxon>
        <taxon>Actinomycetes</taxon>
        <taxon>Micrococcales</taxon>
        <taxon>Microbacteriaceae</taxon>
        <taxon>Microbacterium</taxon>
    </lineage>
</organism>
<keyword evidence="1" id="KW-0812">Transmembrane</keyword>
<evidence type="ECO:0000256" key="1">
    <source>
        <dbReference type="SAM" id="Phobius"/>
    </source>
</evidence>
<comment type="caution">
    <text evidence="3">The sequence shown here is derived from an EMBL/GenBank/DDBJ whole genome shotgun (WGS) entry which is preliminary data.</text>
</comment>
<accession>A0ABU5N5I5</accession>
<feature type="domain" description="CAAX prenyl protease 2/Lysostaphin resistance protein A-like" evidence="2">
    <location>
        <begin position="119"/>
        <end position="217"/>
    </location>
</feature>
<dbReference type="Pfam" id="PF02517">
    <property type="entry name" value="Rce1-like"/>
    <property type="match status" value="1"/>
</dbReference>
<dbReference type="EC" id="3.4.-.-" evidence="3"/>
<dbReference type="Proteomes" id="UP001291912">
    <property type="component" value="Unassembled WGS sequence"/>
</dbReference>
<proteinExistence type="predicted"/>
<feature type="transmembrane region" description="Helical" evidence="1">
    <location>
        <begin position="113"/>
        <end position="133"/>
    </location>
</feature>
<keyword evidence="4" id="KW-1185">Reference proteome</keyword>
<name>A0ABU5N5I5_9MICO</name>
<feature type="transmembrane region" description="Helical" evidence="1">
    <location>
        <begin position="180"/>
        <end position="200"/>
    </location>
</feature>
<gene>
    <name evidence="3" type="ORF">R2Q92_05795</name>
</gene>